<evidence type="ECO:0000256" key="3">
    <source>
        <dbReference type="SAM" id="Phobius"/>
    </source>
</evidence>
<dbReference type="EMBL" id="CAFBPI010000003">
    <property type="protein sequence ID" value="CAB5004304.1"/>
    <property type="molecule type" value="Genomic_DNA"/>
</dbReference>
<dbReference type="InterPro" id="IPR014755">
    <property type="entry name" value="Cu-Rt/internalin_Ig-like"/>
</dbReference>
<evidence type="ECO:0000313" key="6">
    <source>
        <dbReference type="EMBL" id="CAB4582756.1"/>
    </source>
</evidence>
<evidence type="ECO:0000313" key="7">
    <source>
        <dbReference type="EMBL" id="CAB4619481.1"/>
    </source>
</evidence>
<feature type="domain" description="CopC" evidence="4">
    <location>
        <begin position="32"/>
        <end position="119"/>
    </location>
</feature>
<dbReference type="EMBL" id="CAEZUD010000002">
    <property type="protein sequence ID" value="CAB4582756.1"/>
    <property type="molecule type" value="Genomic_DNA"/>
</dbReference>
<evidence type="ECO:0000313" key="11">
    <source>
        <dbReference type="EMBL" id="CAB5004304.1"/>
    </source>
</evidence>
<sequence>MRALQRIGGIGGIFLSLMVISPATAHAIDIAVTSPAAGAVLTLTPNAISVTTTGPLIDQGNSVVVTDPNGVEMSDGSLVVSNTTAVAGMKPLTLSGIYTVTYTLISETDGPLTGSYDFTFKAPGVISSATPIPSTSSTPMPINSGGTSGFVFVILFLAVAVAAFLIWYAQQTFGRSQKRSRRK</sequence>
<gene>
    <name evidence="5" type="ORF">UFOPK1380_00278</name>
    <name evidence="6" type="ORF">UFOPK1778_00110</name>
    <name evidence="7" type="ORF">UFOPK1863_00940</name>
    <name evidence="8" type="ORF">UFOPK2689_00455</name>
    <name evidence="9" type="ORF">UFOPK3555_00773</name>
    <name evidence="10" type="ORF">UFOPK3874_00484</name>
    <name evidence="11" type="ORF">UFOPK4095_00074</name>
</gene>
<keyword evidence="3" id="KW-1133">Transmembrane helix</keyword>
<dbReference type="Pfam" id="PF04234">
    <property type="entry name" value="CopC"/>
    <property type="match status" value="1"/>
</dbReference>
<keyword evidence="3" id="KW-0472">Membrane</keyword>
<evidence type="ECO:0000313" key="9">
    <source>
        <dbReference type="EMBL" id="CAB4898375.1"/>
    </source>
</evidence>
<keyword evidence="2" id="KW-0186">Copper</keyword>
<dbReference type="SUPFAM" id="SSF81296">
    <property type="entry name" value="E set domains"/>
    <property type="match status" value="1"/>
</dbReference>
<name>A0A6J7FYW4_9ZZZZ</name>
<dbReference type="EMBL" id="CAFBME010000077">
    <property type="protein sequence ID" value="CAB4898375.1"/>
    <property type="molecule type" value="Genomic_DNA"/>
</dbReference>
<dbReference type="EMBL" id="CAEZYL010000017">
    <property type="protein sequence ID" value="CAB4719783.1"/>
    <property type="molecule type" value="Genomic_DNA"/>
</dbReference>
<evidence type="ECO:0000256" key="1">
    <source>
        <dbReference type="ARBA" id="ARBA00022729"/>
    </source>
</evidence>
<feature type="transmembrane region" description="Helical" evidence="3">
    <location>
        <begin position="149"/>
        <end position="169"/>
    </location>
</feature>
<dbReference type="EMBL" id="CAEZSC010000009">
    <property type="protein sequence ID" value="CAB4530889.1"/>
    <property type="molecule type" value="Genomic_DNA"/>
</dbReference>
<dbReference type="InterPro" id="IPR007348">
    <property type="entry name" value="CopC_dom"/>
</dbReference>
<dbReference type="EMBL" id="CAFBNS010000067">
    <property type="protein sequence ID" value="CAB4960205.1"/>
    <property type="molecule type" value="Genomic_DNA"/>
</dbReference>
<dbReference type="Gene3D" id="2.60.40.1220">
    <property type="match status" value="1"/>
</dbReference>
<dbReference type="EMBL" id="CAEZUY010000109">
    <property type="protein sequence ID" value="CAB4619481.1"/>
    <property type="molecule type" value="Genomic_DNA"/>
</dbReference>
<protein>
    <submittedName>
        <fullName evidence="9">Unannotated protein</fullName>
    </submittedName>
</protein>
<evidence type="ECO:0000313" key="5">
    <source>
        <dbReference type="EMBL" id="CAB4530889.1"/>
    </source>
</evidence>
<dbReference type="GO" id="GO:0046688">
    <property type="term" value="P:response to copper ion"/>
    <property type="evidence" value="ECO:0007669"/>
    <property type="project" value="InterPro"/>
</dbReference>
<keyword evidence="3" id="KW-0812">Transmembrane</keyword>
<accession>A0A6J7FYW4</accession>
<dbReference type="GO" id="GO:0005507">
    <property type="term" value="F:copper ion binding"/>
    <property type="evidence" value="ECO:0007669"/>
    <property type="project" value="InterPro"/>
</dbReference>
<dbReference type="GO" id="GO:0042597">
    <property type="term" value="C:periplasmic space"/>
    <property type="evidence" value="ECO:0007669"/>
    <property type="project" value="InterPro"/>
</dbReference>
<keyword evidence="1" id="KW-0732">Signal</keyword>
<organism evidence="9">
    <name type="scientific">freshwater metagenome</name>
    <dbReference type="NCBI Taxonomy" id="449393"/>
    <lineage>
        <taxon>unclassified sequences</taxon>
        <taxon>metagenomes</taxon>
        <taxon>ecological metagenomes</taxon>
    </lineage>
</organism>
<evidence type="ECO:0000313" key="8">
    <source>
        <dbReference type="EMBL" id="CAB4719783.1"/>
    </source>
</evidence>
<evidence type="ECO:0000313" key="10">
    <source>
        <dbReference type="EMBL" id="CAB4960205.1"/>
    </source>
</evidence>
<proteinExistence type="predicted"/>
<evidence type="ECO:0000256" key="2">
    <source>
        <dbReference type="ARBA" id="ARBA00023008"/>
    </source>
</evidence>
<dbReference type="InterPro" id="IPR014756">
    <property type="entry name" value="Ig_E-set"/>
</dbReference>
<reference evidence="9" key="1">
    <citation type="submission" date="2020-05" db="EMBL/GenBank/DDBJ databases">
        <authorList>
            <person name="Chiriac C."/>
            <person name="Salcher M."/>
            <person name="Ghai R."/>
            <person name="Kavagutti S V."/>
        </authorList>
    </citation>
    <scope>NUCLEOTIDE SEQUENCE</scope>
</reference>
<dbReference type="AlphaFoldDB" id="A0A6J7FYW4"/>
<evidence type="ECO:0000259" key="4">
    <source>
        <dbReference type="Pfam" id="PF04234"/>
    </source>
</evidence>